<keyword evidence="2" id="KW-1185">Reference proteome</keyword>
<dbReference type="EMBL" id="FRCF01000002">
    <property type="protein sequence ID" value="SHL71018.1"/>
    <property type="molecule type" value="Genomic_DNA"/>
</dbReference>
<proteinExistence type="predicted"/>
<dbReference type="Gene3D" id="3.40.50.10320">
    <property type="entry name" value="LmbE-like"/>
    <property type="match status" value="1"/>
</dbReference>
<accession>A0A1M7CUK8</accession>
<evidence type="ECO:0000313" key="1">
    <source>
        <dbReference type="EMBL" id="SHL71018.1"/>
    </source>
</evidence>
<dbReference type="OrthoDB" id="9790023at2"/>
<name>A0A1M7CUK8_9BACL</name>
<organism evidence="1 2">
    <name type="scientific">Lacicoccus alkaliphilus DSM 16010</name>
    <dbReference type="NCBI Taxonomy" id="1123231"/>
    <lineage>
        <taxon>Bacteria</taxon>
        <taxon>Bacillati</taxon>
        <taxon>Bacillota</taxon>
        <taxon>Bacilli</taxon>
        <taxon>Bacillales</taxon>
        <taxon>Salinicoccaceae</taxon>
        <taxon>Lacicoccus</taxon>
    </lineage>
</organism>
<protein>
    <submittedName>
        <fullName evidence="1">N-acetylglucosaminyl deacetylase, LmbE family</fullName>
    </submittedName>
</protein>
<gene>
    <name evidence="1" type="ORF">SAMN02745189_00899</name>
</gene>
<dbReference type="InterPro" id="IPR003737">
    <property type="entry name" value="GlcNAc_PI_deacetylase-related"/>
</dbReference>
<evidence type="ECO:0000313" key="2">
    <source>
        <dbReference type="Proteomes" id="UP000184206"/>
    </source>
</evidence>
<dbReference type="InterPro" id="IPR024078">
    <property type="entry name" value="LmbE-like_dom_sf"/>
</dbReference>
<dbReference type="SUPFAM" id="SSF102588">
    <property type="entry name" value="LmbE-like"/>
    <property type="match status" value="1"/>
</dbReference>
<reference evidence="1 2" key="1">
    <citation type="submission" date="2016-11" db="EMBL/GenBank/DDBJ databases">
        <authorList>
            <person name="Jaros S."/>
            <person name="Januszkiewicz K."/>
            <person name="Wedrychowicz H."/>
        </authorList>
    </citation>
    <scope>NUCLEOTIDE SEQUENCE [LARGE SCALE GENOMIC DNA]</scope>
    <source>
        <strain evidence="1 2">DSM 16010</strain>
    </source>
</reference>
<dbReference type="Pfam" id="PF02585">
    <property type="entry name" value="PIG-L"/>
    <property type="match status" value="1"/>
</dbReference>
<dbReference type="RefSeq" id="WP_072708679.1">
    <property type="nucleotide sequence ID" value="NZ_FRCF01000002.1"/>
</dbReference>
<sequence>MKILVFAPHNDDEVLGVGGTIAKYVKAGHSVYVCEVTSTPDPEWTKEEQTQAKAAHEFLGIKETIFLNLPMIGLRHYDTAEFNGKVHDVVQQVEPEVVFLPHKGDMNFDHAEVTYSAMVALRPFNVPNLKEVLAYETLSETEWNTPTVDHVFMPNVFFDITDTMEDKLKAMAFYKGELKEFPHPRSLEAMRALSVYRGSTINVAHAEAFMLIRAVRK</sequence>
<dbReference type="STRING" id="1123231.SAMN02745189_00899"/>
<dbReference type="AlphaFoldDB" id="A0A1M7CUK8"/>
<dbReference type="Proteomes" id="UP000184206">
    <property type="component" value="Unassembled WGS sequence"/>
</dbReference>